<reference evidence="6" key="1">
    <citation type="submission" date="2006-03" db="EMBL/GenBank/DDBJ databases">
        <authorList>
            <person name="Bowman J."/>
            <person name="Ferriera S."/>
            <person name="Johnson J."/>
            <person name="Kravitz S."/>
            <person name="Halpern A."/>
            <person name="Remington K."/>
            <person name="Beeson K."/>
            <person name="Tran B."/>
            <person name="Rogers Y.-H."/>
            <person name="Friedman R."/>
            <person name="Venter J.C."/>
        </authorList>
    </citation>
    <scope>NUCLEOTIDE SEQUENCE [LARGE SCALE GENOMIC DNA]</scope>
    <source>
        <strain evidence="6">ATCC 700755</strain>
    </source>
</reference>
<dbReference type="InterPro" id="IPR018201">
    <property type="entry name" value="Ketoacyl_synth_AS"/>
</dbReference>
<dbReference type="Proteomes" id="UP000008514">
    <property type="component" value="Chromosome"/>
</dbReference>
<dbReference type="InterPro" id="IPR020841">
    <property type="entry name" value="PKS_Beta-ketoAc_synthase_dom"/>
</dbReference>
<feature type="domain" description="Carrier" evidence="4">
    <location>
        <begin position="1659"/>
        <end position="1739"/>
    </location>
</feature>
<keyword evidence="7" id="KW-1185">Reference proteome</keyword>
<accession>K4ID61</accession>
<dbReference type="SUPFAM" id="SSF47336">
    <property type="entry name" value="ACP-like"/>
    <property type="match status" value="6"/>
</dbReference>
<dbReference type="Pfam" id="PF02801">
    <property type="entry name" value="Ketoacyl-synt_C"/>
    <property type="match status" value="1"/>
</dbReference>
<dbReference type="SMART" id="SM00825">
    <property type="entry name" value="PKS_KS"/>
    <property type="match status" value="1"/>
</dbReference>
<protein>
    <submittedName>
        <fullName evidence="6">Omega-3 polyunsaturated fatty acid synthase subunit PfaA1</fullName>
    </submittedName>
</protein>
<dbReference type="InterPro" id="IPR052568">
    <property type="entry name" value="PKS-FAS_Synthase"/>
</dbReference>
<dbReference type="Gene3D" id="1.10.1200.10">
    <property type="entry name" value="ACP-like"/>
    <property type="match status" value="6"/>
</dbReference>
<feature type="domain" description="Carrier" evidence="4">
    <location>
        <begin position="1092"/>
        <end position="1172"/>
    </location>
</feature>
<dbReference type="InterPro" id="IPR004432">
    <property type="entry name" value="Omega_3_polyunsat_FA_synth"/>
</dbReference>
<feature type="domain" description="Carrier" evidence="4">
    <location>
        <begin position="1437"/>
        <end position="1517"/>
    </location>
</feature>
<dbReference type="InterPro" id="IPR009081">
    <property type="entry name" value="PP-bd_ACP"/>
</dbReference>
<dbReference type="Gene3D" id="3.30.70.250">
    <property type="entry name" value="Malonyl-CoA ACP transacylase, ACP-binding"/>
    <property type="match status" value="1"/>
</dbReference>
<dbReference type="SMART" id="SM00827">
    <property type="entry name" value="PKS_AT"/>
    <property type="match status" value="1"/>
</dbReference>
<evidence type="ECO:0000313" key="6">
    <source>
        <dbReference type="EMBL" id="AFU68359.1"/>
    </source>
</evidence>
<dbReference type="SUPFAM" id="SSF55048">
    <property type="entry name" value="Probable ACP-binding domain of malonyl-CoA ACP transacylase"/>
    <property type="match status" value="1"/>
</dbReference>
<evidence type="ECO:0000256" key="2">
    <source>
        <dbReference type="ARBA" id="ARBA00022553"/>
    </source>
</evidence>
<dbReference type="Pfam" id="PF00550">
    <property type="entry name" value="PP-binding"/>
    <property type="match status" value="6"/>
</dbReference>
<dbReference type="SUPFAM" id="SSF52151">
    <property type="entry name" value="FabD/lysophospholipase-like"/>
    <property type="match status" value="1"/>
</dbReference>
<evidence type="ECO:0000259" key="5">
    <source>
        <dbReference type="PROSITE" id="PS52004"/>
    </source>
</evidence>
<dbReference type="KEGG" id="ptq:P700755_001458"/>
<reference evidence="6" key="2">
    <citation type="submission" date="2012-09" db="EMBL/GenBank/DDBJ databases">
        <title>The complete sequence of Psychroflexus torquis an extreme psychrophile from sea-ice that is stimulated by light.</title>
        <authorList>
            <person name="Feng S."/>
            <person name="Powell S.M."/>
            <person name="Bowman J.P."/>
        </authorList>
    </citation>
    <scope>NUCLEOTIDE SEQUENCE [LARGE SCALE GENOMIC DNA]</scope>
    <source>
        <strain evidence="6">ATCC 700755</strain>
    </source>
</reference>
<dbReference type="InterPro" id="IPR001227">
    <property type="entry name" value="Ac_transferase_dom_sf"/>
</dbReference>
<dbReference type="Pfam" id="PF00109">
    <property type="entry name" value="ketoacyl-synt"/>
    <property type="match status" value="1"/>
</dbReference>
<dbReference type="PANTHER" id="PTHR43074">
    <property type="entry name" value="OMEGA-3 POLYUNSATURATED FATTY ACID SYNTHASE PFAB-RELATED"/>
    <property type="match status" value="1"/>
</dbReference>
<dbReference type="SUPFAM" id="SSF53901">
    <property type="entry name" value="Thiolase-like"/>
    <property type="match status" value="1"/>
</dbReference>
<dbReference type="InterPro" id="IPR014030">
    <property type="entry name" value="Ketoacyl_synth_N"/>
</dbReference>
<evidence type="ECO:0000259" key="4">
    <source>
        <dbReference type="PROSITE" id="PS50075"/>
    </source>
</evidence>
<feature type="domain" description="Ketosynthase family 3 (KS3)" evidence="5">
    <location>
        <begin position="10"/>
        <end position="469"/>
    </location>
</feature>
<dbReference type="InterPro" id="IPR016036">
    <property type="entry name" value="Malonyl_transacylase_ACP-bd"/>
</dbReference>
<keyword evidence="3" id="KW-0808">Transferase</keyword>
<dbReference type="RefSeq" id="WP_015023961.1">
    <property type="nucleotide sequence ID" value="NC_018721.1"/>
</dbReference>
<dbReference type="HOGENOM" id="CLU_000022_30_3_10"/>
<dbReference type="PANTHER" id="PTHR43074:SF1">
    <property type="entry name" value="BETA-KETOACYL SYNTHASE FAMILY PROTEIN-RELATED"/>
    <property type="match status" value="1"/>
</dbReference>
<dbReference type="Gene3D" id="3.40.366.10">
    <property type="entry name" value="Malonyl-Coenzyme A Acyl Carrier Protein, domain 2"/>
    <property type="match status" value="1"/>
</dbReference>
<dbReference type="InterPro" id="IPR016039">
    <property type="entry name" value="Thiolase-like"/>
</dbReference>
<dbReference type="InterPro" id="IPR016035">
    <property type="entry name" value="Acyl_Trfase/lysoPLipase"/>
</dbReference>
<evidence type="ECO:0000313" key="7">
    <source>
        <dbReference type="Proteomes" id="UP000008514"/>
    </source>
</evidence>
<sequence length="1751" mass="188231">MDTINSSLKKTPVAIIGLSAMFADASNVEEYWNNIINQKDSIVDVPESRWKIEDYYDADPTIADKTYCKKGGFIPDIDFNPMEFGLPPNILEVTDVSQLLSLIGARDAFEDAGYGRESGKFTALLKEKTGVILGVGGGQKLITPLTSRLQAPIWEKALKSSGISDADIPHIIEKMKKAYVGWNENSFPGMLGNVISGRITNRFDLGGINSVVDAACAASLSAIKMAVSELIEGRCDMMLTGGVDTDNSPFMYMSFSKTPAFSQKGSIRPFDTDSDGMLIGEGIGMLVLKRLEDAERDGDRVYGLLTGVGSSSDGRYKSVYAPRPHGQALAMQRAYDEAGYDASTVKLIEGHGTATGAGDAAEFESMSMVFGKSDTTKNHIAIGSVKSQIGHTKSAAGAAGMIKAALALYHKVLPGTINVTKPHEKFEIENSPFYVNAETRPWFKNGVPRRAGISAFGFGGVNVHFAMEEYENKTSFTDRVHQTFHSIYLKATNANDLLTHLKNTVAGLNSKEATASYYNLKESSKQGTAKQNEARLGFVAESLEDCISKLEIAVKQLENNKNAWSHPKEIFFRPNGISSSIKVASLFSGQGSQYANMAKEATSSFETLQQTIAAFDAKKGYDLATKIYPKPVFTPEDNDSLEKNITNTEFAQPAIGAISLGYYKVFKNAGLVSDMVAGHSFGELTALCASGVLSESDYMTLAIARGKAMAGENTSGDAGMMLAVKAATSEIQPLIASIPGVSIANINASNQLVLGGTTEGITKAKTLLDTKSYRSVILPVSAAFHTDCVGHAQQPFEKSIQAIEFSSPVIPVYSNSTGNAYPTKTPEIKNILAQHILNTVDFKTEIENMYAAGARVFVEFGPKSILTNLVKDILADKEHFVVATNAKATKNSDLQIREAAIQLQVLGCELGAIDSNARRVAAPLVQPKMAVKIAGNNYVSPATQKVYNDALNNGFKVSNATEIVKTVEVIKEVIKEVPVSINKISTDQVTEEDMKSTIIKSAIDGIKENQSKTLDMFQTILTEQNKQTAQLLALLSDNFEGEQNPENAATVAIKTPADTSPPAPPASVSAQIVEPNKPAAAKPVIETAVPTEGNSEMLDLMLSVVADKTGYPAEMLELSMDMEADLGIDSIKRVEIFGAITEQSDKLTDINPNDLTELRTLQEIVDYISSKAGISGTSAPVAEPIAQTVVNTKPTATPVVETAVPTEGNSDMLDLMLTVVADKTGYPAEMLELSMDMEADLGIDSIKRVEIFGAITEQSDKLTDINPNDLTELRTLQEIVDYISSKAGISATSAPVAEPIAQTVVNTDPIATPVVEKAVPTEGNSEMLDLMLTVVADKTGYPAEMLELSMDMEADLGIDSIKRVEIFGAITEQSDKLTDINPNDLTELRTLQEIVDYISSKAGISATSAPVAKPIAQTVVNTDPIATPVAETAVPTEGNSEMLDLMLTVVADKTGYPAEMLELSMDMEADLGIDSIKRVEIFGAITEQSDKLTDINPNDLTELRTLQEIVDYISTKAGINATSAPVAQPVEATKSIATPLAEQGVPEEGNSEMLDLMLTVVADKTGYPAEMLELSMDMEADLGIDSIKRVEIFGAITEQSDKLTDINPNDLTELRTLQEIVDYISAKAGIRVTSEPVAQTVEATKSIATPLAEQSVPEEGNSEMLDLMLTVVADKTGYPAEMLELSMDMEADLGIDSIKRVEIFGAITEQSDKLTDINPNDLTELRTLQEIVDYISAKAGGVIKKKNLSLT</sequence>
<organism evidence="6 7">
    <name type="scientific">Psychroflexus torquis (strain ATCC 700755 / CIP 106069 / ACAM 623)</name>
    <dbReference type="NCBI Taxonomy" id="313595"/>
    <lineage>
        <taxon>Bacteria</taxon>
        <taxon>Pseudomonadati</taxon>
        <taxon>Bacteroidota</taxon>
        <taxon>Flavobacteriia</taxon>
        <taxon>Flavobacteriales</taxon>
        <taxon>Flavobacteriaceae</taxon>
        <taxon>Psychroflexus</taxon>
    </lineage>
</organism>
<evidence type="ECO:0000256" key="3">
    <source>
        <dbReference type="ARBA" id="ARBA00022679"/>
    </source>
</evidence>
<keyword evidence="1" id="KW-0596">Phosphopantetheine</keyword>
<gene>
    <name evidence="6" type="ordered locus">P700755_001458</name>
</gene>
<proteinExistence type="predicted"/>
<dbReference type="Gene3D" id="3.40.47.10">
    <property type="match status" value="1"/>
</dbReference>
<dbReference type="Pfam" id="PF00698">
    <property type="entry name" value="Acyl_transf_1"/>
    <property type="match status" value="1"/>
</dbReference>
<dbReference type="PROSITE" id="PS50075">
    <property type="entry name" value="CARRIER"/>
    <property type="match status" value="6"/>
</dbReference>
<dbReference type="EMBL" id="CP003879">
    <property type="protein sequence ID" value="AFU68359.1"/>
    <property type="molecule type" value="Genomic_DNA"/>
</dbReference>
<dbReference type="PROSITE" id="PS52004">
    <property type="entry name" value="KS3_2"/>
    <property type="match status" value="1"/>
</dbReference>
<dbReference type="NCBIfam" id="TIGR02813">
    <property type="entry name" value="omega_3_PfaA"/>
    <property type="match status" value="1"/>
</dbReference>
<feature type="domain" description="Carrier" evidence="4">
    <location>
        <begin position="1322"/>
        <end position="1402"/>
    </location>
</feature>
<keyword evidence="2" id="KW-0597">Phosphoprotein</keyword>
<dbReference type="CDD" id="cd00833">
    <property type="entry name" value="PKS"/>
    <property type="match status" value="1"/>
</dbReference>
<evidence type="ECO:0000256" key="1">
    <source>
        <dbReference type="ARBA" id="ARBA00022450"/>
    </source>
</evidence>
<dbReference type="GO" id="GO:0006633">
    <property type="term" value="P:fatty acid biosynthetic process"/>
    <property type="evidence" value="ECO:0007669"/>
    <property type="project" value="InterPro"/>
</dbReference>
<dbReference type="eggNOG" id="COG3321">
    <property type="taxonomic scope" value="Bacteria"/>
</dbReference>
<feature type="domain" description="Carrier" evidence="4">
    <location>
        <begin position="1548"/>
        <end position="1628"/>
    </location>
</feature>
<dbReference type="InterPro" id="IPR036736">
    <property type="entry name" value="ACP-like_sf"/>
</dbReference>
<feature type="domain" description="Carrier" evidence="4">
    <location>
        <begin position="1210"/>
        <end position="1287"/>
    </location>
</feature>
<dbReference type="InterPro" id="IPR014043">
    <property type="entry name" value="Acyl_transferase_dom"/>
</dbReference>
<dbReference type="eggNOG" id="COG0236">
    <property type="taxonomic scope" value="Bacteria"/>
</dbReference>
<dbReference type="PROSITE" id="PS00606">
    <property type="entry name" value="KS3_1"/>
    <property type="match status" value="1"/>
</dbReference>
<name>K4ID61_PSYTT</name>
<dbReference type="GO" id="GO:0004315">
    <property type="term" value="F:3-oxoacyl-[acyl-carrier-protein] synthase activity"/>
    <property type="evidence" value="ECO:0007669"/>
    <property type="project" value="InterPro"/>
</dbReference>
<dbReference type="STRING" id="313595.P700755_001458"/>
<dbReference type="InterPro" id="IPR014031">
    <property type="entry name" value="Ketoacyl_synth_C"/>
</dbReference>
<dbReference type="OrthoDB" id="9778690at2"/>